<dbReference type="RefSeq" id="WP_086595158.1">
    <property type="nucleotide sequence ID" value="NZ_MTSE01000008.1"/>
</dbReference>
<proteinExistence type="predicted"/>
<dbReference type="InterPro" id="IPR041624">
    <property type="entry name" value="RGI_lyase"/>
</dbReference>
<accession>A0A243WBA3</accession>
<dbReference type="Proteomes" id="UP000194873">
    <property type="component" value="Unassembled WGS sequence"/>
</dbReference>
<dbReference type="PANTHER" id="PTHR43118">
    <property type="entry name" value="RHAMNOGALACTURONAN LYASE (EUROFUNG)"/>
    <property type="match status" value="1"/>
</dbReference>
<keyword evidence="1" id="KW-0732">Signal</keyword>
<evidence type="ECO:0000313" key="4">
    <source>
        <dbReference type="EMBL" id="OUJ72873.1"/>
    </source>
</evidence>
<dbReference type="InterPro" id="IPR049366">
    <property type="entry name" value="RGL11_C"/>
</dbReference>
<evidence type="ECO:0000256" key="1">
    <source>
        <dbReference type="SAM" id="SignalP"/>
    </source>
</evidence>
<dbReference type="Gene3D" id="2.60.40.10">
    <property type="entry name" value="Immunoglobulins"/>
    <property type="match status" value="1"/>
</dbReference>
<dbReference type="Pfam" id="PF18370">
    <property type="entry name" value="RGI_lyase"/>
    <property type="match status" value="1"/>
</dbReference>
<comment type="caution">
    <text evidence="4">The sequence shown here is derived from an EMBL/GenBank/DDBJ whole genome shotgun (WGS) entry which is preliminary data.</text>
</comment>
<name>A0A243WBA3_9BACT</name>
<evidence type="ECO:0000259" key="3">
    <source>
        <dbReference type="Pfam" id="PF21348"/>
    </source>
</evidence>
<feature type="chain" id="PRO_5011261931" evidence="1">
    <location>
        <begin position="22"/>
        <end position="639"/>
    </location>
</feature>
<reference evidence="4 5" key="1">
    <citation type="submission" date="2017-01" db="EMBL/GenBank/DDBJ databases">
        <title>A new Hymenobacter.</title>
        <authorList>
            <person name="Liang Y."/>
            <person name="Feng F."/>
        </authorList>
    </citation>
    <scope>NUCLEOTIDE SEQUENCE [LARGE SCALE GENOMIC DNA]</scope>
    <source>
        <strain evidence="4">MIMBbqt21</strain>
    </source>
</reference>
<sequence>MQRFILSISALLAFASQPTFAQRQMENLGRGVVAIQQGRDSTFVSWRLLGTDSENLAFNLYRKTGDQAPVKLNKTPLTKSTSFLDTKASSTEARSYFVKPVLKGAEQAASAPFTLAANAPARPYLSVPLQVPPPGEELGSAYTYSANDASVGDLDGDGEYEIILKWDPSNGKNPPQPGVTGPTFLDAYTLAGKRLWRINLGKNIRSGAAYTQFMVYDLDSDGRAELVCKTADGTIDGTGKPIGGASKDWRTLTSATDPKYGKIVDGPEYLTVFDGLTGAALASQPYTPTRYPLDGWGGIGGNGGNDVTGGRPDRFTACVAYLDGVHPSVVFVRGWYGRTVLSAWDWRQGKLTQRWIFDSKDGNNPYSGMANHNLTVADVDQDGRDEVCVGAMTVDDNGQGLYTTGLRHGDAIHLTDMDPAHPGLEVFGIHESEEKTLALNTPGVAMYDAKTGKTLFSQSPGVDVGRGVAADIDPTHLGFENWGGPGGLRDVHGKTITEKVPSSTNFLVWWDGDLTRELLDKNRIDKWDWTKAETRNLLTAEGCVANNGTKATPTLSADILGDWREEVIWRTSDSHELRIYSTTIPTEHRFYTLMHDPQYRLSIAWQNTSYNQPPHTGFYLGAGMKKPPQPKIVLTGIKQ</sequence>
<evidence type="ECO:0000259" key="2">
    <source>
        <dbReference type="Pfam" id="PF18370"/>
    </source>
</evidence>
<dbReference type="AlphaFoldDB" id="A0A243WBA3"/>
<dbReference type="InterPro" id="IPR013783">
    <property type="entry name" value="Ig-like_fold"/>
</dbReference>
<dbReference type="CDD" id="cd10318">
    <property type="entry name" value="RGL11"/>
    <property type="match status" value="1"/>
</dbReference>
<evidence type="ECO:0000313" key="5">
    <source>
        <dbReference type="Proteomes" id="UP000194873"/>
    </source>
</evidence>
<dbReference type="SUPFAM" id="SSF69318">
    <property type="entry name" value="Integrin alpha N-terminal domain"/>
    <property type="match status" value="1"/>
</dbReference>
<dbReference type="InterPro" id="IPR034641">
    <property type="entry name" value="RGL11"/>
</dbReference>
<feature type="signal peptide" evidence="1">
    <location>
        <begin position="1"/>
        <end position="21"/>
    </location>
</feature>
<feature type="domain" description="Rhamnogalacturonan lyase family 11 C-terminal" evidence="3">
    <location>
        <begin position="124"/>
        <end position="630"/>
    </location>
</feature>
<gene>
    <name evidence="4" type="ORF">BXP70_16320</name>
</gene>
<protein>
    <submittedName>
        <fullName evidence="4">Uncharacterized protein</fullName>
    </submittedName>
</protein>
<dbReference type="EMBL" id="MTSE01000008">
    <property type="protein sequence ID" value="OUJ72873.1"/>
    <property type="molecule type" value="Genomic_DNA"/>
</dbReference>
<organism evidence="4 5">
    <name type="scientific">Hymenobacter crusticola</name>
    <dbReference type="NCBI Taxonomy" id="1770526"/>
    <lineage>
        <taxon>Bacteria</taxon>
        <taxon>Pseudomonadati</taxon>
        <taxon>Bacteroidota</taxon>
        <taxon>Cytophagia</taxon>
        <taxon>Cytophagales</taxon>
        <taxon>Hymenobacteraceae</taxon>
        <taxon>Hymenobacter</taxon>
    </lineage>
</organism>
<feature type="domain" description="Rhamnogalacturonan I lyase beta-sheet" evidence="2">
    <location>
        <begin position="23"/>
        <end position="113"/>
    </location>
</feature>
<dbReference type="InterPro" id="IPR028994">
    <property type="entry name" value="Integrin_alpha_N"/>
</dbReference>
<keyword evidence="5" id="KW-1185">Reference proteome</keyword>
<dbReference type="PANTHER" id="PTHR43118:SF1">
    <property type="entry name" value="RHAMNOGALACTURONAN LYASE (EUROFUNG)"/>
    <property type="match status" value="1"/>
</dbReference>
<dbReference type="Pfam" id="PF21348">
    <property type="entry name" value="RGL11_C"/>
    <property type="match status" value="1"/>
</dbReference>